<dbReference type="AlphaFoldDB" id="A0A2X2UHP1"/>
<evidence type="ECO:0000313" key="1">
    <source>
        <dbReference type="EMBL" id="SQB11385.1"/>
    </source>
</evidence>
<gene>
    <name evidence="1" type="ORF">NCTC11224_02745</name>
</gene>
<accession>A0A2X2UHP1</accession>
<protein>
    <submittedName>
        <fullName evidence="1">Uncharacterized protein</fullName>
    </submittedName>
</protein>
<name>A0A2X2UHP1_9FIRM</name>
<dbReference type="RefSeq" id="WP_174713918.1">
    <property type="nucleotide sequence ID" value="NZ_CARCJL010000046.1"/>
</dbReference>
<keyword evidence="2" id="KW-1185">Reference proteome</keyword>
<proteinExistence type="predicted"/>
<sequence length="51" mass="5944">MNGKARRTKKHVVTTDFATNVLSQEEIRKKIQVIEQELKSSTWRDLETNGK</sequence>
<organism evidence="1 2">
    <name type="scientific">Enterocloster clostridioformis</name>
    <dbReference type="NCBI Taxonomy" id="1531"/>
    <lineage>
        <taxon>Bacteria</taxon>
        <taxon>Bacillati</taxon>
        <taxon>Bacillota</taxon>
        <taxon>Clostridia</taxon>
        <taxon>Lachnospirales</taxon>
        <taxon>Lachnospiraceae</taxon>
        <taxon>Enterocloster</taxon>
    </lineage>
</organism>
<evidence type="ECO:0000313" key="2">
    <source>
        <dbReference type="Proteomes" id="UP000251853"/>
    </source>
</evidence>
<dbReference type="EMBL" id="UAVW01000009">
    <property type="protein sequence ID" value="SQB11385.1"/>
    <property type="molecule type" value="Genomic_DNA"/>
</dbReference>
<reference evidence="1 2" key="1">
    <citation type="submission" date="2018-06" db="EMBL/GenBank/DDBJ databases">
        <authorList>
            <consortium name="Pathogen Informatics"/>
            <person name="Doyle S."/>
        </authorList>
    </citation>
    <scope>NUCLEOTIDE SEQUENCE [LARGE SCALE GENOMIC DNA]</scope>
    <source>
        <strain evidence="1 2">NCTC11224</strain>
    </source>
</reference>
<dbReference type="Proteomes" id="UP000251853">
    <property type="component" value="Unassembled WGS sequence"/>
</dbReference>